<dbReference type="Proteomes" id="UP000076502">
    <property type="component" value="Unassembled WGS sequence"/>
</dbReference>
<gene>
    <name evidence="2" type="ORF">WN55_08701</name>
</gene>
<evidence type="ECO:0000256" key="1">
    <source>
        <dbReference type="SAM" id="Phobius"/>
    </source>
</evidence>
<feature type="transmembrane region" description="Helical" evidence="1">
    <location>
        <begin position="6"/>
        <end position="23"/>
    </location>
</feature>
<name>A0A154P173_DUFNO</name>
<evidence type="ECO:0000313" key="3">
    <source>
        <dbReference type="Proteomes" id="UP000076502"/>
    </source>
</evidence>
<protein>
    <submittedName>
        <fullName evidence="2">Uncharacterized protein</fullName>
    </submittedName>
</protein>
<sequence length="55" mass="6426">MHTVYTSHVTFASIIFPSVFLDFEVMRISRNKVVTNLANKTLELSQTTQDRLLRR</sequence>
<evidence type="ECO:0000313" key="2">
    <source>
        <dbReference type="EMBL" id="KZC05094.1"/>
    </source>
</evidence>
<organism evidence="2 3">
    <name type="scientific">Dufourea novaeangliae</name>
    <name type="common">Sweat bee</name>
    <dbReference type="NCBI Taxonomy" id="178035"/>
    <lineage>
        <taxon>Eukaryota</taxon>
        <taxon>Metazoa</taxon>
        <taxon>Ecdysozoa</taxon>
        <taxon>Arthropoda</taxon>
        <taxon>Hexapoda</taxon>
        <taxon>Insecta</taxon>
        <taxon>Pterygota</taxon>
        <taxon>Neoptera</taxon>
        <taxon>Endopterygota</taxon>
        <taxon>Hymenoptera</taxon>
        <taxon>Apocrita</taxon>
        <taxon>Aculeata</taxon>
        <taxon>Apoidea</taxon>
        <taxon>Anthophila</taxon>
        <taxon>Halictidae</taxon>
        <taxon>Rophitinae</taxon>
        <taxon>Dufourea</taxon>
    </lineage>
</organism>
<dbReference type="EMBL" id="KQ434786">
    <property type="protein sequence ID" value="KZC05094.1"/>
    <property type="molecule type" value="Genomic_DNA"/>
</dbReference>
<keyword evidence="1" id="KW-0472">Membrane</keyword>
<keyword evidence="3" id="KW-1185">Reference proteome</keyword>
<dbReference type="AlphaFoldDB" id="A0A154P173"/>
<keyword evidence="1" id="KW-0812">Transmembrane</keyword>
<reference evidence="2 3" key="1">
    <citation type="submission" date="2015-07" db="EMBL/GenBank/DDBJ databases">
        <title>The genome of Dufourea novaeangliae.</title>
        <authorList>
            <person name="Pan H."/>
            <person name="Kapheim K."/>
        </authorList>
    </citation>
    <scope>NUCLEOTIDE SEQUENCE [LARGE SCALE GENOMIC DNA]</scope>
    <source>
        <strain evidence="2">0120121106</strain>
        <tissue evidence="2">Whole body</tissue>
    </source>
</reference>
<proteinExistence type="predicted"/>
<keyword evidence="1" id="KW-1133">Transmembrane helix</keyword>
<accession>A0A154P173</accession>